<reference evidence="8 9" key="1">
    <citation type="submission" date="2018-07" db="EMBL/GenBank/DDBJ databases">
        <title>Genomic Encyclopedia of Type Strains, Phase IV (KMG-IV): sequencing the most valuable type-strain genomes for metagenomic binning, comparative biology and taxonomic classification.</title>
        <authorList>
            <person name="Goeker M."/>
        </authorList>
    </citation>
    <scope>NUCLEOTIDE SEQUENCE [LARGE SCALE GENOMIC DNA]</scope>
    <source>
        <strain evidence="8 9">DSM 26407</strain>
    </source>
</reference>
<comment type="subcellular location">
    <subcellularLocation>
        <location evidence="1">Cell membrane</location>
        <topology evidence="1">Multi-pass membrane protein</topology>
    </subcellularLocation>
</comment>
<keyword evidence="5 7" id="KW-1133">Transmembrane helix</keyword>
<organism evidence="8 9">
    <name type="scientific">Thioalbus denitrificans</name>
    <dbReference type="NCBI Taxonomy" id="547122"/>
    <lineage>
        <taxon>Bacteria</taxon>
        <taxon>Pseudomonadati</taxon>
        <taxon>Pseudomonadota</taxon>
        <taxon>Gammaproteobacteria</taxon>
        <taxon>Chromatiales</taxon>
        <taxon>Ectothiorhodospiraceae</taxon>
        <taxon>Thioalbus</taxon>
    </lineage>
</organism>
<dbReference type="GO" id="GO:0005886">
    <property type="term" value="C:plasma membrane"/>
    <property type="evidence" value="ECO:0007669"/>
    <property type="project" value="UniProtKB-SubCell"/>
</dbReference>
<gene>
    <name evidence="8" type="ORF">DFQ59_101288</name>
</gene>
<evidence type="ECO:0000256" key="4">
    <source>
        <dbReference type="ARBA" id="ARBA00022692"/>
    </source>
</evidence>
<accession>A0A369CG10</accession>
<feature type="transmembrane region" description="Helical" evidence="7">
    <location>
        <begin position="93"/>
        <end position="114"/>
    </location>
</feature>
<evidence type="ECO:0000256" key="6">
    <source>
        <dbReference type="ARBA" id="ARBA00023136"/>
    </source>
</evidence>
<evidence type="ECO:0000313" key="9">
    <source>
        <dbReference type="Proteomes" id="UP000252707"/>
    </source>
</evidence>
<keyword evidence="3" id="KW-1003">Cell membrane</keyword>
<dbReference type="PANTHER" id="PTHR33452:SF1">
    <property type="entry name" value="INNER MEMBRANE PROTEIN YPHA-RELATED"/>
    <property type="match status" value="1"/>
</dbReference>
<dbReference type="InterPro" id="IPR032808">
    <property type="entry name" value="DoxX"/>
</dbReference>
<protein>
    <submittedName>
        <fullName evidence="8">Putative oxidoreductase</fullName>
    </submittedName>
</protein>
<dbReference type="Proteomes" id="UP000252707">
    <property type="component" value="Unassembled WGS sequence"/>
</dbReference>
<evidence type="ECO:0000256" key="2">
    <source>
        <dbReference type="ARBA" id="ARBA00006679"/>
    </source>
</evidence>
<dbReference type="AlphaFoldDB" id="A0A369CG10"/>
<keyword evidence="6 7" id="KW-0472">Membrane</keyword>
<dbReference type="InterPro" id="IPR051907">
    <property type="entry name" value="DoxX-like_oxidoreductase"/>
</dbReference>
<keyword evidence="4 7" id="KW-0812">Transmembrane</keyword>
<dbReference type="EMBL" id="QPJY01000001">
    <property type="protein sequence ID" value="RCX32990.1"/>
    <property type="molecule type" value="Genomic_DNA"/>
</dbReference>
<dbReference type="OrthoDB" id="121744at2"/>
<proteinExistence type="inferred from homology"/>
<evidence type="ECO:0000256" key="1">
    <source>
        <dbReference type="ARBA" id="ARBA00004651"/>
    </source>
</evidence>
<sequence>MNPIPTLRRLLRPPVTGLDRLAPLLDLGIRLYVANVFWKAGLTKIQTWDSTLWLFEYEYQVPLLPPATAAVLGTAAELTLPVFLALGLGGRMAALALFAFNIMAVVSYPGLNAVGMKDHVLWGALLLVPLFHGPGRLSVDHFIRRRWWAPRPGEVQGRPPASPLAADRR</sequence>
<evidence type="ECO:0000313" key="8">
    <source>
        <dbReference type="EMBL" id="RCX32990.1"/>
    </source>
</evidence>
<dbReference type="Pfam" id="PF07681">
    <property type="entry name" value="DoxX"/>
    <property type="match status" value="1"/>
</dbReference>
<name>A0A369CG10_9GAMM</name>
<keyword evidence="9" id="KW-1185">Reference proteome</keyword>
<evidence type="ECO:0000256" key="5">
    <source>
        <dbReference type="ARBA" id="ARBA00022989"/>
    </source>
</evidence>
<evidence type="ECO:0000256" key="3">
    <source>
        <dbReference type="ARBA" id="ARBA00022475"/>
    </source>
</evidence>
<evidence type="ECO:0000256" key="7">
    <source>
        <dbReference type="SAM" id="Phobius"/>
    </source>
</evidence>
<comment type="similarity">
    <text evidence="2">Belongs to the DoxX family.</text>
</comment>
<comment type="caution">
    <text evidence="8">The sequence shown here is derived from an EMBL/GenBank/DDBJ whole genome shotgun (WGS) entry which is preliminary data.</text>
</comment>
<dbReference type="RefSeq" id="WP_114277880.1">
    <property type="nucleotide sequence ID" value="NZ_QPJY01000001.1"/>
</dbReference>
<dbReference type="PANTHER" id="PTHR33452">
    <property type="entry name" value="OXIDOREDUCTASE CATD-RELATED"/>
    <property type="match status" value="1"/>
</dbReference>
<feature type="transmembrane region" description="Helical" evidence="7">
    <location>
        <begin position="120"/>
        <end position="139"/>
    </location>
</feature>